<dbReference type="InterPro" id="IPR059026">
    <property type="entry name" value="LpqB_N"/>
</dbReference>
<dbReference type="OrthoDB" id="3226781at2"/>
<dbReference type="Pfam" id="PF10647">
    <property type="entry name" value="Gmad1"/>
    <property type="match status" value="1"/>
</dbReference>
<feature type="region of interest" description="Disordered" evidence="1">
    <location>
        <begin position="34"/>
        <end position="59"/>
    </location>
</feature>
<dbReference type="InterPro" id="IPR018910">
    <property type="entry name" value="LpqB_C"/>
</dbReference>
<keyword evidence="6" id="KW-1185">Reference proteome</keyword>
<dbReference type="Pfam" id="PF10646">
    <property type="entry name" value="Germane"/>
    <property type="match status" value="1"/>
</dbReference>
<dbReference type="Proteomes" id="UP000186465">
    <property type="component" value="Unassembled WGS sequence"/>
</dbReference>
<feature type="domain" description="GerMN" evidence="2">
    <location>
        <begin position="186"/>
        <end position="294"/>
    </location>
</feature>
<organism evidence="5 6">
    <name type="scientific">Boudabousia marimammalium</name>
    <dbReference type="NCBI Taxonomy" id="156892"/>
    <lineage>
        <taxon>Bacteria</taxon>
        <taxon>Bacillati</taxon>
        <taxon>Actinomycetota</taxon>
        <taxon>Actinomycetes</taxon>
        <taxon>Actinomycetales</taxon>
        <taxon>Actinomycetaceae</taxon>
        <taxon>Boudabousia</taxon>
    </lineage>
</organism>
<dbReference type="AlphaFoldDB" id="A0A1Q5PRS4"/>
<dbReference type="RefSeq" id="WP_075361024.1">
    <property type="nucleotide sequence ID" value="NZ_MPDM01000002.1"/>
</dbReference>
<reference evidence="6" key="1">
    <citation type="submission" date="2016-11" db="EMBL/GenBank/DDBJ databases">
        <title>Actinomyces gypaetusis sp. nov. isolated from Gypaetus barbatus in Qinghai Tibet Plateau China.</title>
        <authorList>
            <person name="Meng X."/>
        </authorList>
    </citation>
    <scope>NUCLEOTIDE SEQUENCE [LARGE SCALE GENOMIC DNA]</scope>
    <source>
        <strain evidence="6">DSM 15383</strain>
    </source>
</reference>
<name>A0A1Q5PRS4_9ACTO</name>
<sequence>MRTQRPSRRKSFALVITLVGTLLLSACGSLPSSGSVHVSEGDLPPEGRSMQTAPLPRKGSSQLDIMRGFMAACSAGATNNDFEAARQYLLSTARRGWEPERSIRIYGNDQVPEIGFSETQEKAQLTIAATGQVDASGQFQVGSPGGKLVGTFSFAQDEEGEWRISELPAGITISQGTFDASYQRLPIYYLSPDKTILVPDLRWVPKSKTVTYLTQHLLDGPSADLGSSVATALPAGTSLPSRTVAVENGQALVNLQVPDATPPDEAQSLLQWQISATLSQLPSVTSVKVTLNDNLVTVSPPAGPAYSGTEVLVVSDNNLRTLSGDTVLLSADKAGDLEISSPARGPIKGSPVAFVNAERELWTISENQSPRQLLSAEYVGAPSIDYANWIWVPTKQSGAVTAVRASGESVRVPVSYTTDQLLSFVVSPAGVHAIATRGGDTRAADLVRINRDDRGVPVSVDLIASVPLPHDSLILPAWTSATAAAILLRSEASGEASILSWPLGGLRSQEPAYPKSRAFVAAIGARRLYVVTDDNVLFQLDGRHWIPVGRNVSAVATSG</sequence>
<dbReference type="InterPro" id="IPR019606">
    <property type="entry name" value="GerMN"/>
</dbReference>
<evidence type="ECO:0000259" key="4">
    <source>
        <dbReference type="Pfam" id="PF25976"/>
    </source>
</evidence>
<dbReference type="PROSITE" id="PS51257">
    <property type="entry name" value="PROKAR_LIPOPROTEIN"/>
    <property type="match status" value="1"/>
</dbReference>
<dbReference type="STRING" id="156892.BM477_02055"/>
<proteinExistence type="predicted"/>
<dbReference type="EMBL" id="MPDM01000002">
    <property type="protein sequence ID" value="OKL50199.1"/>
    <property type="molecule type" value="Genomic_DNA"/>
</dbReference>
<evidence type="ECO:0000313" key="5">
    <source>
        <dbReference type="EMBL" id="OKL50199.1"/>
    </source>
</evidence>
<feature type="domain" description="Lipoprotein LpqB N-terminal" evidence="4">
    <location>
        <begin position="56"/>
        <end position="179"/>
    </location>
</feature>
<evidence type="ECO:0000313" key="6">
    <source>
        <dbReference type="Proteomes" id="UP000186465"/>
    </source>
</evidence>
<gene>
    <name evidence="5" type="ORF">BM477_02055</name>
</gene>
<evidence type="ECO:0000259" key="3">
    <source>
        <dbReference type="Pfam" id="PF10647"/>
    </source>
</evidence>
<evidence type="ECO:0008006" key="7">
    <source>
        <dbReference type="Google" id="ProtNLM"/>
    </source>
</evidence>
<dbReference type="Pfam" id="PF25976">
    <property type="entry name" value="LpqB_N"/>
    <property type="match status" value="1"/>
</dbReference>
<feature type="domain" description="Lipoprotein LpqB C-terminal" evidence="3">
    <location>
        <begin position="334"/>
        <end position="552"/>
    </location>
</feature>
<evidence type="ECO:0000259" key="2">
    <source>
        <dbReference type="Pfam" id="PF10646"/>
    </source>
</evidence>
<evidence type="ECO:0000256" key="1">
    <source>
        <dbReference type="SAM" id="MobiDB-lite"/>
    </source>
</evidence>
<accession>A0A1Q5PRS4</accession>
<protein>
    <recommendedName>
        <fullName evidence="7">GerMN domain-containing protein</fullName>
    </recommendedName>
</protein>
<comment type="caution">
    <text evidence="5">The sequence shown here is derived from an EMBL/GenBank/DDBJ whole genome shotgun (WGS) entry which is preliminary data.</text>
</comment>